<dbReference type="InterPro" id="IPR003778">
    <property type="entry name" value="CT_A_B"/>
</dbReference>
<dbReference type="SUPFAM" id="SSF160467">
    <property type="entry name" value="PH0987 N-terminal domain-like"/>
    <property type="match status" value="1"/>
</dbReference>
<dbReference type="Gene3D" id="2.40.100.10">
    <property type="entry name" value="Cyclophilin-like"/>
    <property type="match status" value="2"/>
</dbReference>
<keyword evidence="2 6" id="KW-0378">Hydrolase</keyword>
<evidence type="ECO:0000259" key="5">
    <source>
        <dbReference type="SMART" id="SM00797"/>
    </source>
</evidence>
<dbReference type="InterPro" id="IPR010016">
    <property type="entry name" value="PxpB"/>
</dbReference>
<protein>
    <submittedName>
        <fullName evidence="6">Allophanate hydrolase 2 subunit 1</fullName>
    </submittedName>
</protein>
<dbReference type="Pfam" id="PF02682">
    <property type="entry name" value="CT_C_D"/>
    <property type="match status" value="1"/>
</dbReference>
<keyword evidence="7" id="KW-1185">Reference proteome</keyword>
<keyword evidence="3" id="KW-0067">ATP-binding</keyword>
<dbReference type="PANTHER" id="PTHR34698">
    <property type="entry name" value="5-OXOPROLINASE SUBUNIT B"/>
    <property type="match status" value="1"/>
</dbReference>
<comment type="caution">
    <text evidence="6">The sequence shown here is derived from an EMBL/GenBank/DDBJ whole genome shotgun (WGS) entry which is preliminary data.</text>
</comment>
<dbReference type="EMBL" id="MSTI01000152">
    <property type="protein sequence ID" value="OLV16162.1"/>
    <property type="molecule type" value="Genomic_DNA"/>
</dbReference>
<dbReference type="RefSeq" id="WP_075835949.1">
    <property type="nucleotide sequence ID" value="NZ_MSTI01000152.1"/>
</dbReference>
<dbReference type="SUPFAM" id="SSF50891">
    <property type="entry name" value="Cyclophilin-like"/>
    <property type="match status" value="1"/>
</dbReference>
<dbReference type="InterPro" id="IPR003833">
    <property type="entry name" value="CT_C_D"/>
</dbReference>
<dbReference type="GO" id="GO:0016787">
    <property type="term" value="F:hydrolase activity"/>
    <property type="evidence" value="ECO:0007669"/>
    <property type="project" value="UniProtKB-KW"/>
</dbReference>
<evidence type="ECO:0000259" key="4">
    <source>
        <dbReference type="SMART" id="SM00796"/>
    </source>
</evidence>
<dbReference type="OrthoDB" id="9782422at2"/>
<feature type="domain" description="Carboxyltransferase" evidence="5">
    <location>
        <begin position="253"/>
        <end position="511"/>
    </location>
</feature>
<evidence type="ECO:0000313" key="7">
    <source>
        <dbReference type="Proteomes" id="UP000186607"/>
    </source>
</evidence>
<dbReference type="Gene3D" id="3.30.1360.40">
    <property type="match status" value="1"/>
</dbReference>
<dbReference type="InterPro" id="IPR029000">
    <property type="entry name" value="Cyclophilin-like_dom_sf"/>
</dbReference>
<dbReference type="PANTHER" id="PTHR34698:SF2">
    <property type="entry name" value="5-OXOPROLINASE SUBUNIT B"/>
    <property type="match status" value="1"/>
</dbReference>
<evidence type="ECO:0000256" key="2">
    <source>
        <dbReference type="ARBA" id="ARBA00022801"/>
    </source>
</evidence>
<dbReference type="AlphaFoldDB" id="A0A1U7NTC0"/>
<sequence length="524" mass="56297">MQRPAHPTGFYVQFSQELDLRQNARLHNFHRALRADWLPGVTDLGPGYVNLFVEYDEALVSGAVVRDWVARHLASFEDPVGAEGRLIELPVRYDGPDLPDVAERTGLSEAEVIRLHSGSEYHVYAVGFTPGFPFLGEVSEVLRLPRRSTPRATVPPNAVAIANAQTCVYPLSSPGGWNLLGTALDTIYDPNRAEPFLIAPGDRVRFRPSEGQTPPLPTVRETWPATPRLPAFRVEKPGLLDLLMDAGRPYQAQVGLARSGPMDTRSAHFANGLVGNAPDAPLLELTLKGPVLTALRDLMVGVAGFGMRPESGPMQRGFRLRRGETLRFSSTQTGARAYLAVAGGFEGAPFLGSCSTDLIGRVGRPLRAGDLLGLAGVQEAMPGFANLPLTLPEHITLRLLPGPQASLEALNALGRAPFRVAGSDRMGLRLGGPQVPGGQVTSEATPPGAVQVTPAGEPIILLSDRGRIGGYHKPAVVHPQDLPLAAQLRPGQLVSLRPDTTGTPEDWARRWFLDAQASPIGEKI</sequence>
<evidence type="ECO:0000256" key="1">
    <source>
        <dbReference type="ARBA" id="ARBA00022741"/>
    </source>
</evidence>
<dbReference type="Pfam" id="PF02626">
    <property type="entry name" value="CT_A_B"/>
    <property type="match status" value="1"/>
</dbReference>
<feature type="domain" description="Carboxyltransferase" evidence="4">
    <location>
        <begin position="1"/>
        <end position="198"/>
    </location>
</feature>
<dbReference type="SMART" id="SM00796">
    <property type="entry name" value="AHS1"/>
    <property type="match status" value="1"/>
</dbReference>
<dbReference type="SMART" id="SM00797">
    <property type="entry name" value="AHS2"/>
    <property type="match status" value="1"/>
</dbReference>
<evidence type="ECO:0000313" key="6">
    <source>
        <dbReference type="EMBL" id="OLV16162.1"/>
    </source>
</evidence>
<gene>
    <name evidence="6" type="ORF">BOO71_0012607</name>
</gene>
<keyword evidence="1" id="KW-0547">Nucleotide-binding</keyword>
<dbReference type="Proteomes" id="UP000186607">
    <property type="component" value="Unassembled WGS sequence"/>
</dbReference>
<evidence type="ECO:0000256" key="3">
    <source>
        <dbReference type="ARBA" id="ARBA00022840"/>
    </source>
</evidence>
<reference evidence="6 7" key="1">
    <citation type="submission" date="2017-01" db="EMBL/GenBank/DDBJ databases">
        <title>Genome Analysis of Deinococcus marmoris KOPRI26562.</title>
        <authorList>
            <person name="Kim J.H."/>
            <person name="Oh H.-M."/>
        </authorList>
    </citation>
    <scope>NUCLEOTIDE SEQUENCE [LARGE SCALE GENOMIC DNA]</scope>
    <source>
        <strain evidence="6 7">KOPRI26562</strain>
    </source>
</reference>
<name>A0A1U7NTC0_9DEIO</name>
<accession>A0A1U7NTC0</accession>
<dbReference type="NCBIfam" id="TIGR00370">
    <property type="entry name" value="5-oxoprolinase subunit PxpB"/>
    <property type="match status" value="1"/>
</dbReference>
<dbReference type="STRING" id="249408.BOO71_0012607"/>
<dbReference type="GO" id="GO:0005524">
    <property type="term" value="F:ATP binding"/>
    <property type="evidence" value="ECO:0007669"/>
    <property type="project" value="UniProtKB-KW"/>
</dbReference>
<organism evidence="6 7">
    <name type="scientific">Deinococcus marmoris</name>
    <dbReference type="NCBI Taxonomy" id="249408"/>
    <lineage>
        <taxon>Bacteria</taxon>
        <taxon>Thermotogati</taxon>
        <taxon>Deinococcota</taxon>
        <taxon>Deinococci</taxon>
        <taxon>Deinococcales</taxon>
        <taxon>Deinococcaceae</taxon>
        <taxon>Deinococcus</taxon>
    </lineage>
</organism>
<proteinExistence type="predicted"/>